<keyword evidence="4 8" id="KW-0547">Nucleotide-binding</keyword>
<dbReference type="AlphaFoldDB" id="A0A7X8TQK9"/>
<dbReference type="InterPro" id="IPR003593">
    <property type="entry name" value="AAA+_ATPase"/>
</dbReference>
<protein>
    <recommendedName>
        <fullName evidence="8">Vitamin B12 import ATP-binding protein BtuD</fullName>
        <ecNumber evidence="8">7.6.2.8</ecNumber>
    </recommendedName>
    <alternativeName>
        <fullName evidence="8">Vitamin B12-transporting ATPase</fullName>
    </alternativeName>
</protein>
<dbReference type="NCBIfam" id="NF002981">
    <property type="entry name" value="PRK03695.1"/>
    <property type="match status" value="1"/>
</dbReference>
<dbReference type="HAMAP" id="MF_01005">
    <property type="entry name" value="BtuD"/>
    <property type="match status" value="1"/>
</dbReference>
<dbReference type="GO" id="GO:0005524">
    <property type="term" value="F:ATP binding"/>
    <property type="evidence" value="ECO:0007669"/>
    <property type="project" value="UniProtKB-KW"/>
</dbReference>
<evidence type="ECO:0000256" key="6">
    <source>
        <dbReference type="ARBA" id="ARBA00022967"/>
    </source>
</evidence>
<feature type="binding site" evidence="8">
    <location>
        <begin position="29"/>
        <end position="36"/>
    </location>
    <ligand>
        <name>ATP</name>
        <dbReference type="ChEBI" id="CHEBI:30616"/>
    </ligand>
</feature>
<gene>
    <name evidence="8 10" type="primary">btuD</name>
    <name evidence="10" type="ORF">HGP28_08510</name>
</gene>
<keyword evidence="6 8" id="KW-1278">Translocase</keyword>
<dbReference type="Pfam" id="PF00005">
    <property type="entry name" value="ABC_tran"/>
    <property type="match status" value="1"/>
</dbReference>
<feature type="domain" description="ABC transporter" evidence="9">
    <location>
        <begin position="1"/>
        <end position="239"/>
    </location>
</feature>
<keyword evidence="2 8" id="KW-1003">Cell membrane</keyword>
<dbReference type="GO" id="GO:0016887">
    <property type="term" value="F:ATP hydrolysis activity"/>
    <property type="evidence" value="ECO:0007669"/>
    <property type="project" value="InterPro"/>
</dbReference>
<dbReference type="SUPFAM" id="SSF52540">
    <property type="entry name" value="P-loop containing nucleoside triphosphate hydrolases"/>
    <property type="match status" value="1"/>
</dbReference>
<keyword evidence="11" id="KW-1185">Reference proteome</keyword>
<keyword evidence="7 8" id="KW-0472">Membrane</keyword>
<comment type="subcellular location">
    <subcellularLocation>
        <location evidence="8">Cell membrane</location>
        <topology evidence="8">Peripheral membrane protein</topology>
    </subcellularLocation>
</comment>
<dbReference type="Proteomes" id="UP000535589">
    <property type="component" value="Unassembled WGS sequence"/>
</dbReference>
<evidence type="ECO:0000256" key="1">
    <source>
        <dbReference type="ARBA" id="ARBA00022448"/>
    </source>
</evidence>
<name>A0A7X8TQK9_9VIBR</name>
<comment type="caution">
    <text evidence="10">The sequence shown here is derived from an EMBL/GenBank/DDBJ whole genome shotgun (WGS) entry which is preliminary data.</text>
</comment>
<dbReference type="SMART" id="SM00382">
    <property type="entry name" value="AAA"/>
    <property type="match status" value="1"/>
</dbReference>
<evidence type="ECO:0000256" key="4">
    <source>
        <dbReference type="ARBA" id="ARBA00022741"/>
    </source>
</evidence>
<evidence type="ECO:0000256" key="3">
    <source>
        <dbReference type="ARBA" id="ARBA00022519"/>
    </source>
</evidence>
<dbReference type="GO" id="GO:0005886">
    <property type="term" value="C:plasma membrane"/>
    <property type="evidence" value="ECO:0007669"/>
    <property type="project" value="UniProtKB-SubCell"/>
</dbReference>
<evidence type="ECO:0000256" key="5">
    <source>
        <dbReference type="ARBA" id="ARBA00022840"/>
    </source>
</evidence>
<keyword evidence="3" id="KW-0997">Cell inner membrane</keyword>
<accession>A0A7X8TQK9</accession>
<dbReference type="FunFam" id="3.40.50.300:FF:000462">
    <property type="entry name" value="Vitamin B12 import ATP-binding protein BtuD"/>
    <property type="match status" value="1"/>
</dbReference>
<evidence type="ECO:0000256" key="8">
    <source>
        <dbReference type="HAMAP-Rule" id="MF_01005"/>
    </source>
</evidence>
<dbReference type="GO" id="GO:0015420">
    <property type="term" value="F:ABC-type vitamin B12 transporter activity"/>
    <property type="evidence" value="ECO:0007669"/>
    <property type="project" value="UniProtKB-UniRule"/>
</dbReference>
<organism evidence="10 11">
    <name type="scientific">Vibrio agarilyticus</name>
    <dbReference type="NCBI Taxonomy" id="2726741"/>
    <lineage>
        <taxon>Bacteria</taxon>
        <taxon>Pseudomonadati</taxon>
        <taxon>Pseudomonadota</taxon>
        <taxon>Gammaproteobacteria</taxon>
        <taxon>Vibrionales</taxon>
        <taxon>Vibrionaceae</taxon>
        <taxon>Vibrio</taxon>
    </lineage>
</organism>
<dbReference type="InterPro" id="IPR023693">
    <property type="entry name" value="ABC_transptr_BtuD"/>
</dbReference>
<comment type="catalytic activity">
    <reaction evidence="8">
        <text>an R-cob(III)alamin(out) + ATP + H2O = an R-cob(III)alamin(in) + ADP + phosphate + H(+)</text>
        <dbReference type="Rhea" id="RHEA:17873"/>
        <dbReference type="ChEBI" id="CHEBI:15377"/>
        <dbReference type="ChEBI" id="CHEBI:15378"/>
        <dbReference type="ChEBI" id="CHEBI:30616"/>
        <dbReference type="ChEBI" id="CHEBI:43474"/>
        <dbReference type="ChEBI" id="CHEBI:140785"/>
        <dbReference type="ChEBI" id="CHEBI:456216"/>
        <dbReference type="EC" id="7.6.2.8"/>
    </reaction>
</comment>
<evidence type="ECO:0000313" key="10">
    <source>
        <dbReference type="EMBL" id="NLS12930.1"/>
    </source>
</evidence>
<dbReference type="EMBL" id="JABAIK010000007">
    <property type="protein sequence ID" value="NLS12930.1"/>
    <property type="molecule type" value="Genomic_DNA"/>
</dbReference>
<dbReference type="PANTHER" id="PTHR42734">
    <property type="entry name" value="METAL TRANSPORT SYSTEM ATP-BINDING PROTEIN TM_0124-RELATED"/>
    <property type="match status" value="1"/>
</dbReference>
<reference evidence="10 11" key="1">
    <citation type="submission" date="2020-04" db="EMBL/GenBank/DDBJ databases">
        <title>Vibrio sp. SM6, a novel species isolated from seawater.</title>
        <authorList>
            <person name="Wang X."/>
        </authorList>
    </citation>
    <scope>NUCLEOTIDE SEQUENCE [LARGE SCALE GENOMIC DNA]</scope>
    <source>
        <strain evidence="10 11">SM6</strain>
    </source>
</reference>
<dbReference type="InterPro" id="IPR027417">
    <property type="entry name" value="P-loop_NTPase"/>
</dbReference>
<comment type="function">
    <text evidence="8">Part of the ABC transporter complex BtuCDF involved in vitamin B12 import. Responsible for energy coupling to the transport system.</text>
</comment>
<comment type="subunit">
    <text evidence="8">The complex is composed of two ATP-binding proteins (BtuD), two transmembrane proteins (BtuC) and a solute-binding protein (BtuF).</text>
</comment>
<evidence type="ECO:0000259" key="9">
    <source>
        <dbReference type="PROSITE" id="PS50893"/>
    </source>
</evidence>
<dbReference type="PANTHER" id="PTHR42734:SF18">
    <property type="entry name" value="VITAMIN B12 IMPORT ATP-BINDING PROTEIN BTUD"/>
    <property type="match status" value="1"/>
</dbReference>
<dbReference type="PROSITE" id="PS50893">
    <property type="entry name" value="ABC_TRANSPORTER_2"/>
    <property type="match status" value="1"/>
</dbReference>
<dbReference type="InterPro" id="IPR050153">
    <property type="entry name" value="Metal_Ion_Import_ABC"/>
</dbReference>
<comment type="similarity">
    <text evidence="8">Belongs to the ABC transporter superfamily. Vitamin B12 importer (TC 3.A.1.13.1) family.</text>
</comment>
<keyword evidence="5 8" id="KW-0067">ATP-binding</keyword>
<dbReference type="InterPro" id="IPR003439">
    <property type="entry name" value="ABC_transporter-like_ATP-bd"/>
</dbReference>
<sequence>MQVNHLSVGHRLLPLSFRLGQGDILHVVGPNGAGKSTLLAALSGLLGANEARQGEVLLEEEALFSLSRQEQARVRAYLPQQARPAFQLDLFQFLALSLPSYVEVSSPKTRDIVTQLVSMMQLEDKLHRSIQTLSGGEWQRARLVAICLQVWRSLNPRARLLILDEPATALDVAQEAMLYQLIEAVAQQGISVVLANHDLNRTLHHAKHVLLLKQGVMQAFGEVDDVMQSQTLSQVFETPIRRVEVEQRPYLILT</sequence>
<evidence type="ECO:0000256" key="2">
    <source>
        <dbReference type="ARBA" id="ARBA00022475"/>
    </source>
</evidence>
<evidence type="ECO:0000256" key="7">
    <source>
        <dbReference type="ARBA" id="ARBA00023136"/>
    </source>
</evidence>
<keyword evidence="1 8" id="KW-0813">Transport</keyword>
<evidence type="ECO:0000313" key="11">
    <source>
        <dbReference type="Proteomes" id="UP000535589"/>
    </source>
</evidence>
<proteinExistence type="inferred from homology"/>
<dbReference type="EC" id="7.6.2.8" evidence="8"/>
<dbReference type="Gene3D" id="3.40.50.300">
    <property type="entry name" value="P-loop containing nucleotide triphosphate hydrolases"/>
    <property type="match status" value="1"/>
</dbReference>